<evidence type="ECO:0000313" key="1">
    <source>
        <dbReference type="EMBL" id="MDQ7249848.1"/>
    </source>
</evidence>
<proteinExistence type="predicted"/>
<protein>
    <recommendedName>
        <fullName evidence="3">DUF1254 domain-containing protein</fullName>
    </recommendedName>
</protein>
<gene>
    <name evidence="1" type="ORF">Q8A70_19320</name>
</gene>
<organism evidence="1 2">
    <name type="scientific">Dongia sedimenti</name>
    <dbReference type="NCBI Taxonomy" id="3064282"/>
    <lineage>
        <taxon>Bacteria</taxon>
        <taxon>Pseudomonadati</taxon>
        <taxon>Pseudomonadota</taxon>
        <taxon>Alphaproteobacteria</taxon>
        <taxon>Rhodospirillales</taxon>
        <taxon>Dongiaceae</taxon>
        <taxon>Dongia</taxon>
    </lineage>
</organism>
<keyword evidence="2" id="KW-1185">Reference proteome</keyword>
<name>A0ABU0YSP4_9PROT</name>
<dbReference type="RefSeq" id="WP_379958320.1">
    <property type="nucleotide sequence ID" value="NZ_JAUYVI010000006.1"/>
</dbReference>
<comment type="caution">
    <text evidence="1">The sequence shown here is derived from an EMBL/GenBank/DDBJ whole genome shotgun (WGS) entry which is preliminary data.</text>
</comment>
<dbReference type="Proteomes" id="UP001230156">
    <property type="component" value="Unassembled WGS sequence"/>
</dbReference>
<sequence length="415" mass="46532">MKPYWFALISIAGLGLIAYWLLAGTKVAVVPSGYEKAAEDHAVFYRLRAKYLHGSEPVDFDIVVGCGVHVTVYQDNDSSYDAVRDPLIFAKATADGGAVMQIVPMACRGETTANGEVPADLLPGAVWFDDKSDLSFGIGYVTEDAFLNPRAKLKFLGASISAASRSDWDAFQPIAATNLMTSRFYTYGFPPAPSDEIKKNLWNAGELKKWSQEIGCYGVRRIKLTEPAQRAVVRKFWPSDKPRYWSPWTTNAELEAIEREIGQAAVGERKTIMSNGAPLREYKFVSGFQGFPTKAGGGVLSPYRERPGEIYPYRSWSGLPWLDRRTEHASELFYDIEEDGGRNLGFVYCYSSLRPGEMLDLHFPDTSSRHWSLRVDGVPVVTKDQSDSAFGTGIRVYFFENDEYLYVQDFRFSFS</sequence>
<evidence type="ECO:0008006" key="3">
    <source>
        <dbReference type="Google" id="ProtNLM"/>
    </source>
</evidence>
<dbReference type="EMBL" id="JAUYVI010000006">
    <property type="protein sequence ID" value="MDQ7249848.1"/>
    <property type="molecule type" value="Genomic_DNA"/>
</dbReference>
<evidence type="ECO:0000313" key="2">
    <source>
        <dbReference type="Proteomes" id="UP001230156"/>
    </source>
</evidence>
<accession>A0ABU0YSP4</accession>
<reference evidence="2" key="1">
    <citation type="submission" date="2023-08" db="EMBL/GenBank/DDBJ databases">
        <title>Rhodospirillaceae gen. nov., a novel taxon isolated from the Yangtze River Yuezi River estuary sludge.</title>
        <authorList>
            <person name="Ruan L."/>
        </authorList>
    </citation>
    <scope>NUCLEOTIDE SEQUENCE [LARGE SCALE GENOMIC DNA]</scope>
    <source>
        <strain evidence="2">R-7</strain>
    </source>
</reference>